<reference evidence="2 3" key="1">
    <citation type="journal article" date="2009" name="Science">
        <title>Green evolution and dynamic adaptations revealed by genomes of the marine picoeukaryotes Micromonas.</title>
        <authorList>
            <person name="Worden A.Z."/>
            <person name="Lee J.H."/>
            <person name="Mock T."/>
            <person name="Rouze P."/>
            <person name="Simmons M.P."/>
            <person name="Aerts A.L."/>
            <person name="Allen A.E."/>
            <person name="Cuvelier M.L."/>
            <person name="Derelle E."/>
            <person name="Everett M.V."/>
            <person name="Foulon E."/>
            <person name="Grimwood J."/>
            <person name="Gundlach H."/>
            <person name="Henrissat B."/>
            <person name="Napoli C."/>
            <person name="McDonald S.M."/>
            <person name="Parker M.S."/>
            <person name="Rombauts S."/>
            <person name="Salamov A."/>
            <person name="Von Dassow P."/>
            <person name="Badger J.H."/>
            <person name="Coutinho P.M."/>
            <person name="Demir E."/>
            <person name="Dubchak I."/>
            <person name="Gentemann C."/>
            <person name="Eikrem W."/>
            <person name="Gready J.E."/>
            <person name="John U."/>
            <person name="Lanier W."/>
            <person name="Lindquist E.A."/>
            <person name="Lucas S."/>
            <person name="Mayer K.F."/>
            <person name="Moreau H."/>
            <person name="Not F."/>
            <person name="Otillar R."/>
            <person name="Panaud O."/>
            <person name="Pangilinan J."/>
            <person name="Paulsen I."/>
            <person name="Piegu B."/>
            <person name="Poliakov A."/>
            <person name="Robbens S."/>
            <person name="Schmutz J."/>
            <person name="Toulza E."/>
            <person name="Wyss T."/>
            <person name="Zelensky A."/>
            <person name="Zhou K."/>
            <person name="Armbrust E.V."/>
            <person name="Bhattacharya D."/>
            <person name="Goodenough U.W."/>
            <person name="Van de Peer Y."/>
            <person name="Grigoriev I.V."/>
        </authorList>
    </citation>
    <scope>NUCLEOTIDE SEQUENCE [LARGE SCALE GENOMIC DNA]</scope>
    <source>
        <strain evidence="2 3">CCMP1545</strain>
    </source>
</reference>
<dbReference type="OrthoDB" id="10547318at2759"/>
<organism evidence="3">
    <name type="scientific">Micromonas pusilla (strain CCMP1545)</name>
    <name type="common">Picoplanktonic green alga</name>
    <dbReference type="NCBI Taxonomy" id="564608"/>
    <lineage>
        <taxon>Eukaryota</taxon>
        <taxon>Viridiplantae</taxon>
        <taxon>Chlorophyta</taxon>
        <taxon>Mamiellophyceae</taxon>
        <taxon>Mamiellales</taxon>
        <taxon>Mamiellaceae</taxon>
        <taxon>Micromonas</taxon>
    </lineage>
</organism>
<name>C1N655_MICPC</name>
<dbReference type="EMBL" id="GG663748">
    <property type="protein sequence ID" value="EEH52413.1"/>
    <property type="molecule type" value="Genomic_DNA"/>
</dbReference>
<feature type="region of interest" description="Disordered" evidence="1">
    <location>
        <begin position="46"/>
        <end position="99"/>
    </location>
</feature>
<feature type="compositionally biased region" description="Basic and acidic residues" evidence="1">
    <location>
        <begin position="66"/>
        <end position="80"/>
    </location>
</feature>
<gene>
    <name evidence="2" type="ORF">MICPUCDRAFT_53161</name>
</gene>
<dbReference type="AlphaFoldDB" id="C1N655"/>
<protein>
    <submittedName>
        <fullName evidence="2">Predicted protein</fullName>
    </submittedName>
</protein>
<proteinExistence type="predicted"/>
<feature type="compositionally biased region" description="Basic residues" evidence="1">
    <location>
        <begin position="147"/>
        <end position="161"/>
    </location>
</feature>
<dbReference type="RefSeq" id="XP_003063277.1">
    <property type="nucleotide sequence ID" value="XM_003063231.1"/>
</dbReference>
<evidence type="ECO:0000313" key="3">
    <source>
        <dbReference type="Proteomes" id="UP000001876"/>
    </source>
</evidence>
<feature type="region of interest" description="Disordered" evidence="1">
    <location>
        <begin position="146"/>
        <end position="165"/>
    </location>
</feature>
<dbReference type="Proteomes" id="UP000001876">
    <property type="component" value="Unassembled WGS sequence"/>
</dbReference>
<evidence type="ECO:0000313" key="2">
    <source>
        <dbReference type="EMBL" id="EEH52413.1"/>
    </source>
</evidence>
<sequence>MDTARERLSHACLLVSKATGHLEAACAEHEAAQGTVKRWVKAATATATASGSDDRDDAAFDPVGQRARDLRRMNLGRKDAPAPAAGSEETPGKSVASASASARALPAEFVALRNKYVDAATTHTSSGLLDIRDSIRASSTPFMAKLSARRGRGRKKSTRRATRADGEECDARVDDLVAARATLAATRWIERALEGVNWRAMKRESSDDAHELCDVAYTIGCVVRLWKECAPRVERLSKLPDARAATRRDAFLLALCASKKLSYPDRSEYAALETTAMREVTRSMESDGSFLTWLPEQCWQGGVPPPPPDVSLKSPKEAYVEVASAWQRIQSNLFMAQLESSLYHDLIPDIFVNAFESGEMREDELAWKLRAVRSIVMAGKRDRCATIGVYEDVA</sequence>
<accession>C1N655</accession>
<dbReference type="KEGG" id="mpp:MICPUCDRAFT_53161"/>
<evidence type="ECO:0000256" key="1">
    <source>
        <dbReference type="SAM" id="MobiDB-lite"/>
    </source>
</evidence>
<dbReference type="GeneID" id="9688915"/>
<dbReference type="OMA" id="WKECAPR"/>
<keyword evidence="3" id="KW-1185">Reference proteome</keyword>